<dbReference type="InterPro" id="IPR011333">
    <property type="entry name" value="SKP1/BTB/POZ_sf"/>
</dbReference>
<dbReference type="CDD" id="cd18297">
    <property type="entry name" value="BTB_POZ_ABTB2-like"/>
    <property type="match status" value="1"/>
</dbReference>
<dbReference type="Proteomes" id="UP000494040">
    <property type="component" value="Unassembled WGS sequence"/>
</dbReference>
<evidence type="ECO:0000256" key="2">
    <source>
        <dbReference type="ARBA" id="ARBA00023043"/>
    </source>
</evidence>
<evidence type="ECO:0000313" key="7">
    <source>
        <dbReference type="Proteomes" id="UP000494040"/>
    </source>
</evidence>
<evidence type="ECO:0000256" key="4">
    <source>
        <dbReference type="SAM" id="MobiDB-lite"/>
    </source>
</evidence>
<dbReference type="Gene3D" id="1.25.40.20">
    <property type="entry name" value="Ankyrin repeat-containing domain"/>
    <property type="match status" value="1"/>
</dbReference>
<feature type="domain" description="BTB" evidence="5">
    <location>
        <begin position="1010"/>
        <end position="1071"/>
    </location>
</feature>
<dbReference type="PROSITE" id="PS50088">
    <property type="entry name" value="ANK_REPEAT"/>
    <property type="match status" value="3"/>
</dbReference>
<feature type="repeat" description="ANK" evidence="3">
    <location>
        <begin position="725"/>
        <end position="757"/>
    </location>
</feature>
<name>A0A8I6RL92_CIMLE</name>
<dbReference type="RefSeq" id="XP_014248525.1">
    <property type="nucleotide sequence ID" value="XM_014393039.2"/>
</dbReference>
<dbReference type="Gene3D" id="3.30.710.10">
    <property type="entry name" value="Potassium Channel Kv1.1, Chain A"/>
    <property type="match status" value="1"/>
</dbReference>
<dbReference type="EnsemblMetazoa" id="XM_014393039.2">
    <property type="protein sequence ID" value="XP_014248525.1"/>
    <property type="gene ID" value="LOC106666119"/>
</dbReference>
<feature type="compositionally biased region" description="Polar residues" evidence="4">
    <location>
        <begin position="194"/>
        <end position="204"/>
    </location>
</feature>
<feature type="region of interest" description="Disordered" evidence="4">
    <location>
        <begin position="235"/>
        <end position="254"/>
    </location>
</feature>
<dbReference type="PANTHER" id="PTHR46071">
    <property type="entry name" value="ANKYRIN REPEAT AND BTB/POZ DOMAIN-CONTAINING"/>
    <property type="match status" value="1"/>
</dbReference>
<keyword evidence="1" id="KW-0677">Repeat</keyword>
<feature type="region of interest" description="Disordered" evidence="4">
    <location>
        <begin position="138"/>
        <end position="217"/>
    </location>
</feature>
<feature type="repeat" description="ANK" evidence="3">
    <location>
        <begin position="678"/>
        <end position="710"/>
    </location>
</feature>
<evidence type="ECO:0000259" key="5">
    <source>
        <dbReference type="PROSITE" id="PS50097"/>
    </source>
</evidence>
<dbReference type="KEGG" id="clec:106666119"/>
<dbReference type="PROSITE" id="PS50297">
    <property type="entry name" value="ANK_REP_REGION"/>
    <property type="match status" value="3"/>
</dbReference>
<feature type="compositionally biased region" description="Low complexity" evidence="4">
    <location>
        <begin position="236"/>
        <end position="254"/>
    </location>
</feature>
<dbReference type="SMART" id="SM00225">
    <property type="entry name" value="BTB"/>
    <property type="match status" value="1"/>
</dbReference>
<dbReference type="FunFam" id="3.30.710.10:FF:000030">
    <property type="entry name" value="Ankyrin repeat and BTB/POZ domain-containing protein BTBD11"/>
    <property type="match status" value="1"/>
</dbReference>
<dbReference type="GO" id="GO:0046982">
    <property type="term" value="F:protein heterodimerization activity"/>
    <property type="evidence" value="ECO:0007669"/>
    <property type="project" value="InterPro"/>
</dbReference>
<protein>
    <recommendedName>
        <fullName evidence="5">BTB domain-containing protein</fullName>
    </recommendedName>
</protein>
<feature type="repeat" description="ANK" evidence="3">
    <location>
        <begin position="763"/>
        <end position="788"/>
    </location>
</feature>
<dbReference type="InterPro" id="IPR059008">
    <property type="entry name" value="ABTB2/3_histone"/>
</dbReference>
<evidence type="ECO:0000256" key="3">
    <source>
        <dbReference type="PROSITE-ProRule" id="PRU00023"/>
    </source>
</evidence>
<feature type="region of interest" description="Disordered" evidence="4">
    <location>
        <begin position="1"/>
        <end position="124"/>
    </location>
</feature>
<dbReference type="OrthoDB" id="2316821at2759"/>
<dbReference type="SUPFAM" id="SSF54695">
    <property type="entry name" value="POZ domain"/>
    <property type="match status" value="1"/>
</dbReference>
<feature type="compositionally biased region" description="Low complexity" evidence="4">
    <location>
        <begin position="48"/>
        <end position="68"/>
    </location>
</feature>
<dbReference type="InterPro" id="IPR009072">
    <property type="entry name" value="Histone-fold"/>
</dbReference>
<dbReference type="Pfam" id="PF12796">
    <property type="entry name" value="Ank_2"/>
    <property type="match status" value="1"/>
</dbReference>
<keyword evidence="7" id="KW-1185">Reference proteome</keyword>
<dbReference type="Gene3D" id="1.10.20.10">
    <property type="entry name" value="Histone, subunit A"/>
    <property type="match status" value="1"/>
</dbReference>
<dbReference type="SUPFAM" id="SSF48403">
    <property type="entry name" value="Ankyrin repeat"/>
    <property type="match status" value="1"/>
</dbReference>
<keyword evidence="2 3" id="KW-0040">ANK repeat</keyword>
<dbReference type="Pfam" id="PF26281">
    <property type="entry name" value="Histone_ABTB"/>
    <property type="match status" value="1"/>
</dbReference>
<dbReference type="CDD" id="cd22913">
    <property type="entry name" value="HFD_ABTB2-like"/>
    <property type="match status" value="1"/>
</dbReference>
<dbReference type="InterPro" id="IPR052089">
    <property type="entry name" value="Ankyrin-BTB/POZ_domain"/>
</dbReference>
<dbReference type="PROSITE" id="PS50097">
    <property type="entry name" value="BTB"/>
    <property type="match status" value="1"/>
</dbReference>
<dbReference type="AlphaFoldDB" id="A0A8I6RL92"/>
<organism evidence="6 7">
    <name type="scientific">Cimex lectularius</name>
    <name type="common">Bed bug</name>
    <name type="synonym">Acanthia lectularia</name>
    <dbReference type="NCBI Taxonomy" id="79782"/>
    <lineage>
        <taxon>Eukaryota</taxon>
        <taxon>Metazoa</taxon>
        <taxon>Ecdysozoa</taxon>
        <taxon>Arthropoda</taxon>
        <taxon>Hexapoda</taxon>
        <taxon>Insecta</taxon>
        <taxon>Pterygota</taxon>
        <taxon>Neoptera</taxon>
        <taxon>Paraneoptera</taxon>
        <taxon>Hemiptera</taxon>
        <taxon>Heteroptera</taxon>
        <taxon>Panheteroptera</taxon>
        <taxon>Cimicomorpha</taxon>
        <taxon>Cimicidae</taxon>
        <taxon>Cimex</taxon>
    </lineage>
</organism>
<feature type="compositionally biased region" description="Polar residues" evidence="4">
    <location>
        <begin position="107"/>
        <end position="122"/>
    </location>
</feature>
<evidence type="ECO:0000313" key="6">
    <source>
        <dbReference type="EnsemblMetazoa" id="XP_014248525.1"/>
    </source>
</evidence>
<dbReference type="InterPro" id="IPR036770">
    <property type="entry name" value="Ankyrin_rpt-contain_sf"/>
</dbReference>
<dbReference type="PANTHER" id="PTHR46071:SF2">
    <property type="entry name" value="ANKYRIN REPEAT AND BTB_POZ DOMAIN-CONTAINING PROTEIN 2-LIKE PROTEIN"/>
    <property type="match status" value="1"/>
</dbReference>
<dbReference type="SMART" id="SM00248">
    <property type="entry name" value="ANK"/>
    <property type="match status" value="4"/>
</dbReference>
<dbReference type="InterPro" id="IPR000210">
    <property type="entry name" value="BTB/POZ_dom"/>
</dbReference>
<evidence type="ECO:0000256" key="1">
    <source>
        <dbReference type="ARBA" id="ARBA00022737"/>
    </source>
</evidence>
<dbReference type="CDD" id="cd18491">
    <property type="entry name" value="BACK_ABTB2_like"/>
    <property type="match status" value="1"/>
</dbReference>
<dbReference type="Pfam" id="PF00651">
    <property type="entry name" value="BTB"/>
    <property type="match status" value="1"/>
</dbReference>
<reference evidence="6" key="1">
    <citation type="submission" date="2022-01" db="UniProtKB">
        <authorList>
            <consortium name="EnsemblMetazoa"/>
        </authorList>
    </citation>
    <scope>IDENTIFICATION</scope>
</reference>
<accession>A0A8I6RL92</accession>
<dbReference type="GeneID" id="106666119"/>
<dbReference type="OMA" id="LQCNGST"/>
<dbReference type="Pfam" id="PF00023">
    <property type="entry name" value="Ank"/>
    <property type="match status" value="1"/>
</dbReference>
<dbReference type="InterPro" id="IPR002110">
    <property type="entry name" value="Ankyrin_rpt"/>
</dbReference>
<dbReference type="SUPFAM" id="SSF47113">
    <property type="entry name" value="Histone-fold"/>
    <property type="match status" value="1"/>
</dbReference>
<sequence>MATSPPMPEFRGADHYRCPTSTEAGHEILRPKPRRPSGAGSGSRELVPYNSSSNKTSSPSSNSDSAPSQPATPIRLNSTSQVVTSNSSSNVNKESRPEDAETLPSRPVTTPRQLSNKNNLSTLPHHHVNELRLLQRRADSNGSSSDDNRTSGHASMSDGHLSSSPTADRHHHYRPPLNSVPEDGRLSAGIMAGQSRSNRKSVQSRSRHRATPAKLVPCGSGIEDIKLAIQQLTMRSHTSNSTSTYSSLSGSEGSEPAVRRLIRHSSLETINTNVTSADEFVWVDSHNRLVELQQLPWSNHDVLKVLQSGRVRCSMEWVAMETVPRLSYLLQRALVRIGREAQRLSKPLAMCGKHEIASSLRIILSPVLADSCIKACLRSGAMFAVSGDQMKQSKSQRAGLNLSVGRFHRWMVDVRLGKFVHEYAAIYLAAGLENLLEEIILQCLPSKPETVLTASMFEHAIANNSDLWGLLQPYAHLNTGRTASGTLALPRWASVSSVATDTTCSSVSSKREHSLLTTCVASVQELADLLRTSSSVLNSRPQFSPQAIQALFYFMRCSQLEHCGSVQELVYERAYVVLPPLLEWVRTASAHAQYRHSQVVDQDDIMQAGRLLLPGVDTPVRQPGCDESISRRCGEEVEAVKKLKVGLAFRMLGSGIREMVPHALQLLPSTKLNTVGDNGLTPLMLACVNNDENAVRILLEFGCDPDLETPPQGTQGCPNVQAESQHWTALTYAALQGNIPVAKLLLERGAHVEGGARLSEEKSTMTPLQVASASGNLEMVSLLLSHGAHPFLSTVYKDSGSYSGAAQRGCYSAFAVAAAHGQRAVLHKLLSHPLSQNTKEVLSLEEILAEGTNQLTAERRSRQVGEGNSAQLLKLSKAQIKCLQEAMYHSTENNHLEITLDLRNLGVCWSLHCWMSTLATAHGHIESMIDQLLQDFLHVWPDDCSAQFVDECLPLLFNIFRYSKNEGTTLLLADIFSTCYGWEPIRPIRDSTLNGGARIDPKFVNNPELSDVQFRVEGRVFYAHKIVLVTSSPRFRGMLSSKLCEGNPPIVQINDIRYHIFQLVMQFLYNGGCEGLEVDQNDVLELMAAANFFQLDGLLRFCEAQCSTMVDLDNIVSMYIHAKVYNACQLMEYCQGFLLQNMVALLTYDDSVKRLLFGKKLHNHDVLAGLLLTLQARIKARNNTLRPGPKPKSP</sequence>
<proteinExistence type="predicted"/>
<feature type="compositionally biased region" description="Low complexity" evidence="4">
    <location>
        <begin position="77"/>
        <end position="92"/>
    </location>
</feature>